<organism evidence="1 2">
    <name type="scientific">Dovyalis caffra</name>
    <dbReference type="NCBI Taxonomy" id="77055"/>
    <lineage>
        <taxon>Eukaryota</taxon>
        <taxon>Viridiplantae</taxon>
        <taxon>Streptophyta</taxon>
        <taxon>Embryophyta</taxon>
        <taxon>Tracheophyta</taxon>
        <taxon>Spermatophyta</taxon>
        <taxon>Magnoliopsida</taxon>
        <taxon>eudicotyledons</taxon>
        <taxon>Gunneridae</taxon>
        <taxon>Pentapetalae</taxon>
        <taxon>rosids</taxon>
        <taxon>fabids</taxon>
        <taxon>Malpighiales</taxon>
        <taxon>Salicaceae</taxon>
        <taxon>Flacourtieae</taxon>
        <taxon>Dovyalis</taxon>
    </lineage>
</organism>
<gene>
    <name evidence="1" type="ORF">DCAF_LOCUS25223</name>
</gene>
<reference evidence="1 2" key="1">
    <citation type="submission" date="2024-01" db="EMBL/GenBank/DDBJ databases">
        <authorList>
            <person name="Waweru B."/>
        </authorList>
    </citation>
    <scope>NUCLEOTIDE SEQUENCE [LARGE SCALE GENOMIC DNA]</scope>
</reference>
<feature type="non-terminal residue" evidence="1">
    <location>
        <position position="1"/>
    </location>
</feature>
<comment type="caution">
    <text evidence="1">The sequence shown here is derived from an EMBL/GenBank/DDBJ whole genome shotgun (WGS) entry which is preliminary data.</text>
</comment>
<sequence>VDPMKEEHRNINKRVQHFKRPPLPFLIPPVRSLQSPEWLLVKVEHWLGLDSFHFEEEEEEGRSSGLEKVPLMVGPIEPWRLEESIIVFSQVYAMAQFVPLKMNSPKMDR</sequence>
<evidence type="ECO:0000313" key="2">
    <source>
        <dbReference type="Proteomes" id="UP001314170"/>
    </source>
</evidence>
<feature type="non-terminal residue" evidence="1">
    <location>
        <position position="109"/>
    </location>
</feature>
<name>A0AAV1SMX3_9ROSI</name>
<keyword evidence="2" id="KW-1185">Reference proteome</keyword>
<dbReference type="AlphaFoldDB" id="A0AAV1SMX3"/>
<accession>A0AAV1SMX3</accession>
<dbReference type="Proteomes" id="UP001314170">
    <property type="component" value="Unassembled WGS sequence"/>
</dbReference>
<dbReference type="EMBL" id="CAWUPB010001195">
    <property type="protein sequence ID" value="CAK7354556.1"/>
    <property type="molecule type" value="Genomic_DNA"/>
</dbReference>
<evidence type="ECO:0000313" key="1">
    <source>
        <dbReference type="EMBL" id="CAK7354556.1"/>
    </source>
</evidence>
<protein>
    <submittedName>
        <fullName evidence="1">Uncharacterized protein</fullName>
    </submittedName>
</protein>
<proteinExistence type="predicted"/>